<dbReference type="GO" id="GO:0016757">
    <property type="term" value="F:glycosyltransferase activity"/>
    <property type="evidence" value="ECO:0007669"/>
    <property type="project" value="InterPro"/>
</dbReference>
<dbReference type="Gene3D" id="3.40.50.11050">
    <property type="match status" value="1"/>
</dbReference>
<dbReference type="RefSeq" id="WP_006707814.1">
    <property type="nucleotide sequence ID" value="NZ_AGCA01000514.1"/>
</dbReference>
<dbReference type="Pfam" id="PF11713">
    <property type="entry name" value="Peptidase_C80"/>
    <property type="match status" value="1"/>
</dbReference>
<dbReference type="GO" id="GO:0046872">
    <property type="term" value="F:metal ion binding"/>
    <property type="evidence" value="ECO:0007669"/>
    <property type="project" value="UniProtKB-KW"/>
</dbReference>
<keyword evidence="5" id="KW-0964">Secreted</keyword>
<evidence type="ECO:0000256" key="13">
    <source>
        <dbReference type="ARBA" id="ARBA00022813"/>
    </source>
</evidence>
<keyword evidence="6" id="KW-0800">Toxin</keyword>
<evidence type="ECO:0000256" key="17">
    <source>
        <dbReference type="ARBA" id="ARBA00023121"/>
    </source>
</evidence>
<keyword evidence="14" id="KW-0460">Magnesium</keyword>
<keyword evidence="17" id="KW-0446">Lipid-binding</keyword>
<name>G2H290_9ENTR</name>
<keyword evidence="19" id="KW-1035">Host cytoplasm</keyword>
<dbReference type="AlphaFoldDB" id="G2H290"/>
<evidence type="ECO:0000256" key="12">
    <source>
        <dbReference type="ARBA" id="ARBA00022807"/>
    </source>
</evidence>
<evidence type="ECO:0000256" key="7">
    <source>
        <dbReference type="ARBA" id="ARBA00022670"/>
    </source>
</evidence>
<evidence type="ECO:0000256" key="3">
    <source>
        <dbReference type="ARBA" id="ARBA00004613"/>
    </source>
</evidence>
<keyword evidence="16" id="KW-0843">Virulence</keyword>
<keyword evidence="9" id="KW-0479">Metal-binding</keyword>
<dbReference type="GO" id="GO:0008289">
    <property type="term" value="F:lipid binding"/>
    <property type="evidence" value="ECO:0007669"/>
    <property type="project" value="UniProtKB-KW"/>
</dbReference>
<keyword evidence="18" id="KW-0472">Membrane</keyword>
<keyword evidence="8" id="KW-0808">Transferase</keyword>
<evidence type="ECO:0000256" key="4">
    <source>
        <dbReference type="ARBA" id="ARBA00022511"/>
    </source>
</evidence>
<keyword evidence="11" id="KW-0378">Hydrolase</keyword>
<dbReference type="OrthoDB" id="10008117at2"/>
<dbReference type="GO" id="GO:0020002">
    <property type="term" value="C:host cell plasma membrane"/>
    <property type="evidence" value="ECO:0007669"/>
    <property type="project" value="UniProtKB-SubCell"/>
</dbReference>
<comment type="caution">
    <text evidence="22">The sequence shown here is derived from an EMBL/GenBank/DDBJ whole genome shotgun (WGS) entry which is preliminary data.</text>
</comment>
<keyword evidence="7" id="KW-0645">Protease</keyword>
<evidence type="ECO:0000259" key="21">
    <source>
        <dbReference type="PROSITE" id="PS51771"/>
    </source>
</evidence>
<evidence type="ECO:0000256" key="16">
    <source>
        <dbReference type="ARBA" id="ARBA00023026"/>
    </source>
</evidence>
<keyword evidence="13" id="KW-0068">Autocatalytic cleavage</keyword>
<dbReference type="GO" id="GO:0008234">
    <property type="term" value="F:cysteine-type peptidase activity"/>
    <property type="evidence" value="ECO:0007669"/>
    <property type="project" value="UniProtKB-KW"/>
</dbReference>
<keyword evidence="4" id="KW-1032">Host cell membrane</keyword>
<dbReference type="GO" id="GO:0005576">
    <property type="term" value="C:extracellular region"/>
    <property type="evidence" value="ECO:0007669"/>
    <property type="project" value="UniProtKB-SubCell"/>
</dbReference>
<accession>G2H290</accession>
<dbReference type="InterPro" id="IPR038383">
    <property type="entry name" value="CPD_dom_sf"/>
</dbReference>
<dbReference type="EMBL" id="AGCA01000514">
    <property type="protein sequence ID" value="EGY27895.1"/>
    <property type="molecule type" value="Genomic_DNA"/>
</dbReference>
<evidence type="ECO:0000256" key="1">
    <source>
        <dbReference type="ARBA" id="ARBA00001946"/>
    </source>
</evidence>
<dbReference type="InterPro" id="IPR020974">
    <property type="entry name" value="CPD_dom"/>
</dbReference>
<keyword evidence="23" id="KW-1185">Reference proteome</keyword>
<proteinExistence type="predicted"/>
<dbReference type="GO" id="GO:0090729">
    <property type="term" value="F:toxin activity"/>
    <property type="evidence" value="ECO:0007669"/>
    <property type="project" value="UniProtKB-KW"/>
</dbReference>
<sequence>MCSQAAILSLILNSLMKEGSMPGRAKLIDSYQLAAISPELKQEIEQLIKQTQKNGISLFMPLEEPKVDPYLQFSYIGSSNKITLAKKNSPFIDRLLLNLSHIHQIIDTPEHHINGFSDPLLLPETVNPTLQQILSGLPCKINAQALISYRKAFASRDDRASAELYGMGGYQGVSIQLLDEIHALSVNNSDLLPTLMIPFTIKASFLTEEADQSRLLGAMRYRGNFIPSPQYYRQQIIQLGDDNSTSKAAAQFLYNKNRQLTTWYRYDGVNHRLIKIAAALDNQHQYETHITLVGNGTRLTLNPSEIASLLAVDNGQVTREQLTFLGCRLSNNRTNDPDDSPVLRQNFINDLYLSLHENRIKINRIIVQEKLLTVDMMGHQWIGNFIPPSKNSALKIDWAPVTKEETKIEFS</sequence>
<evidence type="ECO:0000256" key="19">
    <source>
        <dbReference type="ARBA" id="ARBA00023200"/>
    </source>
</evidence>
<organism evidence="22 23">
    <name type="scientific">Candidatus Regiella insecticola 5.15</name>
    <dbReference type="NCBI Taxonomy" id="1005043"/>
    <lineage>
        <taxon>Bacteria</taxon>
        <taxon>Pseudomonadati</taxon>
        <taxon>Pseudomonadota</taxon>
        <taxon>Gammaproteobacteria</taxon>
        <taxon>Enterobacterales</taxon>
        <taxon>Enterobacteriaceae</taxon>
        <taxon>aphid secondary symbionts</taxon>
        <taxon>Candidatus Regiella</taxon>
    </lineage>
</organism>
<evidence type="ECO:0000256" key="10">
    <source>
        <dbReference type="ARBA" id="ARBA00022737"/>
    </source>
</evidence>
<dbReference type="GO" id="GO:0044164">
    <property type="term" value="C:host cell cytosol"/>
    <property type="evidence" value="ECO:0007669"/>
    <property type="project" value="UniProtKB-SubCell"/>
</dbReference>
<evidence type="ECO:0000256" key="2">
    <source>
        <dbReference type="ARBA" id="ARBA00004165"/>
    </source>
</evidence>
<evidence type="ECO:0000256" key="6">
    <source>
        <dbReference type="ARBA" id="ARBA00022656"/>
    </source>
</evidence>
<comment type="cofactor">
    <cofactor evidence="1">
        <name>Mg(2+)</name>
        <dbReference type="ChEBI" id="CHEBI:18420"/>
    </cofactor>
</comment>
<keyword evidence="12" id="KW-0788">Thiol protease</keyword>
<dbReference type="Proteomes" id="UP000004116">
    <property type="component" value="Unassembled WGS sequence"/>
</dbReference>
<evidence type="ECO:0000256" key="11">
    <source>
        <dbReference type="ARBA" id="ARBA00022801"/>
    </source>
</evidence>
<evidence type="ECO:0000256" key="9">
    <source>
        <dbReference type="ARBA" id="ARBA00022723"/>
    </source>
</evidence>
<evidence type="ECO:0000313" key="22">
    <source>
        <dbReference type="EMBL" id="EGY27895.1"/>
    </source>
</evidence>
<evidence type="ECO:0000256" key="14">
    <source>
        <dbReference type="ARBA" id="ARBA00022842"/>
    </source>
</evidence>
<evidence type="ECO:0000256" key="18">
    <source>
        <dbReference type="ARBA" id="ARBA00023136"/>
    </source>
</evidence>
<evidence type="ECO:0000256" key="8">
    <source>
        <dbReference type="ARBA" id="ARBA00022679"/>
    </source>
</evidence>
<evidence type="ECO:0000313" key="23">
    <source>
        <dbReference type="Proteomes" id="UP000004116"/>
    </source>
</evidence>
<evidence type="ECO:0000256" key="5">
    <source>
        <dbReference type="ARBA" id="ARBA00022525"/>
    </source>
</evidence>
<comment type="subcellular location">
    <subcellularLocation>
        <location evidence="2">Host cell membrane</location>
    </subcellularLocation>
    <subcellularLocation>
        <location evidence="20">Host cytoplasm</location>
        <location evidence="20">Host cytosol</location>
    </subcellularLocation>
    <subcellularLocation>
        <location evidence="3">Secreted</location>
    </subcellularLocation>
</comment>
<evidence type="ECO:0000256" key="20">
    <source>
        <dbReference type="ARBA" id="ARBA00023586"/>
    </source>
</evidence>
<protein>
    <submittedName>
        <fullName evidence="22">Peptidase C80 protein</fullName>
    </submittedName>
</protein>
<dbReference type="InterPro" id="IPR024770">
    <property type="entry name" value="TcdA/TcdB_cat"/>
</dbReference>
<feature type="domain" description="Peptidase C80" evidence="21">
    <location>
        <begin position="222"/>
        <end position="398"/>
    </location>
</feature>
<gene>
    <name evidence="22" type="ORF">Rin_00021880</name>
</gene>
<dbReference type="GO" id="GO:0006508">
    <property type="term" value="P:proteolysis"/>
    <property type="evidence" value="ECO:0007669"/>
    <property type="project" value="UniProtKB-KW"/>
</dbReference>
<evidence type="ECO:0000256" key="15">
    <source>
        <dbReference type="ARBA" id="ARBA00022870"/>
    </source>
</evidence>
<reference evidence="22 23" key="1">
    <citation type="journal article" date="2012" name="Genome Res.">
        <title>Genomic basis of endosymbiont-conferred protection against an insect parasitoid.</title>
        <authorList>
            <person name="Hansen A.K."/>
            <person name="Vorburger C."/>
            <person name="Moran N.A."/>
        </authorList>
    </citation>
    <scope>NUCLEOTIDE SEQUENCE [LARGE SCALE GENOMIC DNA]</scope>
    <source>
        <strain evidence="23">R5.15</strain>
    </source>
</reference>
<dbReference type="Pfam" id="PF12919">
    <property type="entry name" value="TcdA_TcdB"/>
    <property type="match status" value="1"/>
</dbReference>
<feature type="non-terminal residue" evidence="22">
    <location>
        <position position="411"/>
    </location>
</feature>
<keyword evidence="15" id="KW-1043">Host membrane</keyword>
<dbReference type="PROSITE" id="PS51771">
    <property type="entry name" value="CGT_MARTX_CPD"/>
    <property type="match status" value="1"/>
</dbReference>
<keyword evidence="10" id="KW-0677">Repeat</keyword>